<name>A0ABV0IFI1_9MICC</name>
<dbReference type="EC" id="6.3.4.3" evidence="6"/>
<dbReference type="Gene3D" id="3.30.1510.10">
    <property type="entry name" value="Domain 2, N(10)-formyltetrahydrofolate synthetase"/>
    <property type="match status" value="1"/>
</dbReference>
<dbReference type="Gene3D" id="3.40.50.300">
    <property type="entry name" value="P-loop containing nucleotide triphosphate hydrolases"/>
    <property type="match status" value="1"/>
</dbReference>
<keyword evidence="8" id="KW-1185">Reference proteome</keyword>
<reference evidence="7 8" key="1">
    <citation type="submission" date="2024-05" db="EMBL/GenBank/DDBJ databases">
        <authorList>
            <person name="Yi C."/>
        </authorList>
    </citation>
    <scope>NUCLEOTIDE SEQUENCE [LARGE SCALE GENOMIC DNA]</scope>
    <source>
        <strain evidence="7 8">XS13</strain>
    </source>
</reference>
<dbReference type="InterPro" id="IPR020628">
    <property type="entry name" value="Formate_THF_ligase_CS"/>
</dbReference>
<dbReference type="Proteomes" id="UP001484097">
    <property type="component" value="Unassembled WGS sequence"/>
</dbReference>
<evidence type="ECO:0000313" key="8">
    <source>
        <dbReference type="Proteomes" id="UP001484097"/>
    </source>
</evidence>
<comment type="pathway">
    <text evidence="1 6">One-carbon metabolism; tetrahydrofolate interconversion.</text>
</comment>
<feature type="binding site" evidence="6">
    <location>
        <begin position="64"/>
        <end position="71"/>
    </location>
    <ligand>
        <name>ATP</name>
        <dbReference type="ChEBI" id="CHEBI:30616"/>
    </ligand>
</feature>
<dbReference type="EMBL" id="JBDXMX010000002">
    <property type="protein sequence ID" value="MEO9246911.1"/>
    <property type="molecule type" value="Genomic_DNA"/>
</dbReference>
<evidence type="ECO:0000256" key="4">
    <source>
        <dbReference type="ARBA" id="ARBA00022741"/>
    </source>
</evidence>
<dbReference type="PROSITE" id="PS00721">
    <property type="entry name" value="FTHFS_1"/>
    <property type="match status" value="1"/>
</dbReference>
<comment type="similarity">
    <text evidence="6">Belongs to the formate--tetrahydrofolate ligase family.</text>
</comment>
<keyword evidence="3 6" id="KW-0436">Ligase</keyword>
<dbReference type="Pfam" id="PF01268">
    <property type="entry name" value="FTHFS"/>
    <property type="match status" value="1"/>
</dbReference>
<evidence type="ECO:0000256" key="6">
    <source>
        <dbReference type="HAMAP-Rule" id="MF_01543"/>
    </source>
</evidence>
<dbReference type="Gene3D" id="3.10.410.10">
    <property type="entry name" value="Formyltetrahydrofolate synthetase, domain 3"/>
    <property type="match status" value="1"/>
</dbReference>
<keyword evidence="2 6" id="KW-0554">One-carbon metabolism</keyword>
<gene>
    <name evidence="6" type="primary">fhs</name>
    <name evidence="7" type="ORF">ABDK96_04380</name>
</gene>
<sequence length="578" mass="60532">MNDAEISAAATLEPVADVAHRAGIPADALIPYGRHMAKVDTTRLPPGDPGRAGRVVLVTGISPTPAGEGKSTVTVGLTDGLNLLARADDAPVTWAGKTALAALREPSLGPVFGMKGGATGGGYAQVVPMENINLHFTGDFHAITSAHNLLCALVDNHLHRGNELRIDPRTITLKRALDTNDRSLRQTVIGLGGRTEGVPRENGFEITVATETMAVFCLATGLEDLKERLSRIIIGRTTDRQPVTVGDLGLHGAQGAMAVLLKDALKPNLVQTLGGSAAFVHGGPFANIAHGANSITATNTARRLADVVVTEAGFGADLGGQKFMDITAVAGGFPPAASVIVATVRALKLNGGMELADLDHHTADSERHHLEALEAGVANLARHIRNMAAYGVPVVVAVNRFPQDTQAELDWLTGWCARRSVPAAVAEVWARGGAGALEVARRLVEVLPAEGEDSGWRSLWTQDMTVAERIEAVVTQIYGGAGVEYTAGARAQLDQLVAEGWDHLPVCMAKTQYSFTDDPAVLGAPEDFTVIVRELALRPGAGFVVALTGSVMTMPGLPRTPAADSMDVDADGHVTGLF</sequence>
<dbReference type="SUPFAM" id="SSF52540">
    <property type="entry name" value="P-loop containing nucleoside triphosphate hydrolases"/>
    <property type="match status" value="1"/>
</dbReference>
<comment type="catalytic activity">
    <reaction evidence="6">
        <text>(6S)-5,6,7,8-tetrahydrofolate + formate + ATP = (6R)-10-formyltetrahydrofolate + ADP + phosphate</text>
        <dbReference type="Rhea" id="RHEA:20221"/>
        <dbReference type="ChEBI" id="CHEBI:15740"/>
        <dbReference type="ChEBI" id="CHEBI:30616"/>
        <dbReference type="ChEBI" id="CHEBI:43474"/>
        <dbReference type="ChEBI" id="CHEBI:57453"/>
        <dbReference type="ChEBI" id="CHEBI:195366"/>
        <dbReference type="ChEBI" id="CHEBI:456216"/>
        <dbReference type="EC" id="6.3.4.3"/>
    </reaction>
</comment>
<dbReference type="InterPro" id="IPR027417">
    <property type="entry name" value="P-loop_NTPase"/>
</dbReference>
<evidence type="ECO:0000256" key="5">
    <source>
        <dbReference type="ARBA" id="ARBA00022840"/>
    </source>
</evidence>
<evidence type="ECO:0000313" key="7">
    <source>
        <dbReference type="EMBL" id="MEO9246911.1"/>
    </source>
</evidence>
<evidence type="ECO:0000256" key="3">
    <source>
        <dbReference type="ARBA" id="ARBA00022598"/>
    </source>
</evidence>
<proteinExistence type="inferred from homology"/>
<dbReference type="GO" id="GO:0004329">
    <property type="term" value="F:formate-tetrahydrofolate ligase activity"/>
    <property type="evidence" value="ECO:0007669"/>
    <property type="project" value="UniProtKB-EC"/>
</dbReference>
<keyword evidence="4 6" id="KW-0547">Nucleotide-binding</keyword>
<dbReference type="InterPro" id="IPR000559">
    <property type="entry name" value="Formate_THF_ligase"/>
</dbReference>
<dbReference type="HAMAP" id="MF_01543">
    <property type="entry name" value="FTHFS"/>
    <property type="match status" value="1"/>
</dbReference>
<dbReference type="PROSITE" id="PS00722">
    <property type="entry name" value="FTHFS_2"/>
    <property type="match status" value="1"/>
</dbReference>
<dbReference type="RefSeq" id="WP_347919245.1">
    <property type="nucleotide sequence ID" value="NZ_JBDXMX010000002.1"/>
</dbReference>
<dbReference type="NCBIfam" id="NF010030">
    <property type="entry name" value="PRK13505.1"/>
    <property type="match status" value="1"/>
</dbReference>
<comment type="caution">
    <text evidence="7">The sequence shown here is derived from an EMBL/GenBank/DDBJ whole genome shotgun (WGS) entry which is preliminary data.</text>
</comment>
<protein>
    <recommendedName>
        <fullName evidence="6">Formate--tetrahydrofolate ligase</fullName>
        <ecNumber evidence="6">6.3.4.3</ecNumber>
    </recommendedName>
    <alternativeName>
        <fullName evidence="6">Formyltetrahydrofolate synthetase</fullName>
        <shortName evidence="6">FHS</shortName>
        <shortName evidence="6">FTHFS</shortName>
    </alternativeName>
</protein>
<accession>A0ABV0IFI1</accession>
<evidence type="ECO:0000256" key="1">
    <source>
        <dbReference type="ARBA" id="ARBA00004777"/>
    </source>
</evidence>
<keyword evidence="5 6" id="KW-0067">ATP-binding</keyword>
<evidence type="ECO:0000256" key="2">
    <source>
        <dbReference type="ARBA" id="ARBA00022563"/>
    </source>
</evidence>
<organism evidence="7 8">
    <name type="scientific">Citricoccus nitrophenolicus</name>
    <dbReference type="NCBI Taxonomy" id="863575"/>
    <lineage>
        <taxon>Bacteria</taxon>
        <taxon>Bacillati</taxon>
        <taxon>Actinomycetota</taxon>
        <taxon>Actinomycetes</taxon>
        <taxon>Micrococcales</taxon>
        <taxon>Micrococcaceae</taxon>
        <taxon>Citricoccus</taxon>
    </lineage>
</organism>